<name>A0A2P2N455_RHIMU</name>
<dbReference type="EMBL" id="GGEC01056808">
    <property type="protein sequence ID" value="MBX37292.1"/>
    <property type="molecule type" value="Transcribed_RNA"/>
</dbReference>
<evidence type="ECO:0000313" key="1">
    <source>
        <dbReference type="EMBL" id="MBX37292.1"/>
    </source>
</evidence>
<organism evidence="1">
    <name type="scientific">Rhizophora mucronata</name>
    <name type="common">Asiatic mangrove</name>
    <dbReference type="NCBI Taxonomy" id="61149"/>
    <lineage>
        <taxon>Eukaryota</taxon>
        <taxon>Viridiplantae</taxon>
        <taxon>Streptophyta</taxon>
        <taxon>Embryophyta</taxon>
        <taxon>Tracheophyta</taxon>
        <taxon>Spermatophyta</taxon>
        <taxon>Magnoliopsida</taxon>
        <taxon>eudicotyledons</taxon>
        <taxon>Gunneridae</taxon>
        <taxon>Pentapetalae</taxon>
        <taxon>rosids</taxon>
        <taxon>fabids</taxon>
        <taxon>Malpighiales</taxon>
        <taxon>Rhizophoraceae</taxon>
        <taxon>Rhizophora</taxon>
    </lineage>
</organism>
<proteinExistence type="predicted"/>
<reference evidence="1" key="1">
    <citation type="submission" date="2018-02" db="EMBL/GenBank/DDBJ databases">
        <title>Rhizophora mucronata_Transcriptome.</title>
        <authorList>
            <person name="Meera S.P."/>
            <person name="Sreeshan A."/>
            <person name="Augustine A."/>
        </authorList>
    </citation>
    <scope>NUCLEOTIDE SEQUENCE</scope>
    <source>
        <tissue evidence="1">Leaf</tissue>
    </source>
</reference>
<dbReference type="AlphaFoldDB" id="A0A2P2N455"/>
<accession>A0A2P2N455</accession>
<protein>
    <submittedName>
        <fullName evidence="1">Uncharacterized protein</fullName>
    </submittedName>
</protein>
<sequence length="48" mass="5794">MRILYCYRIYDSCIVGLVVMNYDLTRKLICIVRFLPKDQFLGYCCQYS</sequence>